<sequence>MVKYIALAALILTAGCGASNHNVTTKQVSPQPARISTYDRTSTHNGVSTYDRTSTHDGFSTHNRSSTHDGMSTNGTTPSTMKTHDHMHAPGSIRTQSSSTATWLTRKMTAKSTKDGLTSELLDLIQAPTGAPANQAPAGTPANQMPTGNPLNRVPAGNTGFQAPTGTTGNTGTQAPTGTPGNTTGTTTGTEGQTPANSKNSTQYAQQVLDLVNKERSKAGLGSLSMDDQLSKMAMAKAQDMYNNNYFDHNSPTYGSPFDMMKQYGISYQSAGENIAKGQTSPTQVMNEWMNSPGHKANILNKGYTKIGIAFYNNEWVQEFTG</sequence>
<dbReference type="Gene3D" id="3.40.33.10">
    <property type="entry name" value="CAP"/>
    <property type="match status" value="1"/>
</dbReference>
<dbReference type="InterPro" id="IPR035940">
    <property type="entry name" value="CAP_sf"/>
</dbReference>
<evidence type="ECO:0000313" key="4">
    <source>
        <dbReference type="EMBL" id="GIO29138.1"/>
    </source>
</evidence>
<feature type="compositionally biased region" description="Low complexity" evidence="1">
    <location>
        <begin position="162"/>
        <end position="197"/>
    </location>
</feature>
<dbReference type="InterPro" id="IPR014044">
    <property type="entry name" value="CAP_dom"/>
</dbReference>
<feature type="chain" id="PRO_5038447870" description="SCP domain-containing protein" evidence="2">
    <location>
        <begin position="19"/>
        <end position="322"/>
    </location>
</feature>
<evidence type="ECO:0000313" key="5">
    <source>
        <dbReference type="Proteomes" id="UP000679779"/>
    </source>
</evidence>
<dbReference type="Pfam" id="PF00188">
    <property type="entry name" value="CAP"/>
    <property type="match status" value="1"/>
</dbReference>
<feature type="region of interest" description="Disordered" evidence="1">
    <location>
        <begin position="23"/>
        <end position="101"/>
    </location>
</feature>
<name>A0A919XCY4_9BACL</name>
<keyword evidence="5" id="KW-1185">Reference proteome</keyword>
<dbReference type="CDD" id="cd05379">
    <property type="entry name" value="CAP_bacterial"/>
    <property type="match status" value="1"/>
</dbReference>
<reference evidence="4" key="1">
    <citation type="submission" date="2021-03" db="EMBL/GenBank/DDBJ databases">
        <title>Antimicrobial resistance genes in bacteria isolated from Japanese honey, and their potential for conferring macrolide and lincosamide resistance in the American foulbrood pathogen Paenibacillus larvae.</title>
        <authorList>
            <person name="Okamoto M."/>
            <person name="Kumagai M."/>
            <person name="Kanamori H."/>
            <person name="Takamatsu D."/>
        </authorList>
    </citation>
    <scope>NUCLEOTIDE SEQUENCE</scope>
    <source>
        <strain evidence="4">J2TS6</strain>
    </source>
</reference>
<evidence type="ECO:0000259" key="3">
    <source>
        <dbReference type="Pfam" id="PF00188"/>
    </source>
</evidence>
<dbReference type="PROSITE" id="PS51257">
    <property type="entry name" value="PROKAR_LIPOPROTEIN"/>
    <property type="match status" value="1"/>
</dbReference>
<accession>A0A919XCY4</accession>
<protein>
    <recommendedName>
        <fullName evidence="3">SCP domain-containing protein</fullName>
    </recommendedName>
</protein>
<dbReference type="Proteomes" id="UP000679779">
    <property type="component" value="Unassembled WGS sequence"/>
</dbReference>
<dbReference type="EMBL" id="BORQ01000001">
    <property type="protein sequence ID" value="GIO29138.1"/>
    <property type="molecule type" value="Genomic_DNA"/>
</dbReference>
<feature type="compositionally biased region" description="Polar residues" evidence="1">
    <location>
        <begin position="38"/>
        <end position="81"/>
    </location>
</feature>
<feature type="signal peptide" evidence="2">
    <location>
        <begin position="1"/>
        <end position="18"/>
    </location>
</feature>
<feature type="domain" description="SCP" evidence="3">
    <location>
        <begin position="209"/>
        <end position="317"/>
    </location>
</feature>
<feature type="compositionally biased region" description="Polar residues" evidence="1">
    <location>
        <begin position="141"/>
        <end position="150"/>
    </location>
</feature>
<dbReference type="PANTHER" id="PTHR31157:SF1">
    <property type="entry name" value="SCP DOMAIN-CONTAINING PROTEIN"/>
    <property type="match status" value="1"/>
</dbReference>
<evidence type="ECO:0000256" key="2">
    <source>
        <dbReference type="SAM" id="SignalP"/>
    </source>
</evidence>
<comment type="caution">
    <text evidence="4">The sequence shown here is derived from an EMBL/GenBank/DDBJ whole genome shotgun (WGS) entry which is preliminary data.</text>
</comment>
<gene>
    <name evidence="4" type="ORF">J2TS6_02790</name>
</gene>
<dbReference type="RefSeq" id="WP_373309100.1">
    <property type="nucleotide sequence ID" value="NZ_BORQ01000001.1"/>
</dbReference>
<feature type="region of interest" description="Disordered" evidence="1">
    <location>
        <begin position="130"/>
        <end position="201"/>
    </location>
</feature>
<dbReference type="PANTHER" id="PTHR31157">
    <property type="entry name" value="SCP DOMAIN-CONTAINING PROTEIN"/>
    <property type="match status" value="1"/>
</dbReference>
<dbReference type="AlphaFoldDB" id="A0A919XCY4"/>
<dbReference type="SUPFAM" id="SSF55797">
    <property type="entry name" value="PR-1-like"/>
    <property type="match status" value="1"/>
</dbReference>
<keyword evidence="2" id="KW-0732">Signal</keyword>
<evidence type="ECO:0000256" key="1">
    <source>
        <dbReference type="SAM" id="MobiDB-lite"/>
    </source>
</evidence>
<proteinExistence type="predicted"/>
<organism evidence="4 5">
    <name type="scientific">Paenibacillus albilobatus</name>
    <dbReference type="NCBI Taxonomy" id="2716884"/>
    <lineage>
        <taxon>Bacteria</taxon>
        <taxon>Bacillati</taxon>
        <taxon>Bacillota</taxon>
        <taxon>Bacilli</taxon>
        <taxon>Bacillales</taxon>
        <taxon>Paenibacillaceae</taxon>
        <taxon>Paenibacillus</taxon>
    </lineage>
</organism>